<evidence type="ECO:0000256" key="8">
    <source>
        <dbReference type="SAM" id="MobiDB-lite"/>
    </source>
</evidence>
<dbReference type="InterPro" id="IPR035906">
    <property type="entry name" value="MetI-like_sf"/>
</dbReference>
<keyword evidence="11" id="KW-1185">Reference proteome</keyword>
<dbReference type="Pfam" id="PF00528">
    <property type="entry name" value="BPD_transp_1"/>
    <property type="match status" value="1"/>
</dbReference>
<dbReference type="SUPFAM" id="SSF161098">
    <property type="entry name" value="MetI-like"/>
    <property type="match status" value="1"/>
</dbReference>
<feature type="transmembrane region" description="Helical" evidence="7">
    <location>
        <begin position="132"/>
        <end position="153"/>
    </location>
</feature>
<evidence type="ECO:0000313" key="10">
    <source>
        <dbReference type="EMBL" id="MEV4291408.1"/>
    </source>
</evidence>
<feature type="transmembrane region" description="Helical" evidence="7">
    <location>
        <begin position="262"/>
        <end position="284"/>
    </location>
</feature>
<dbReference type="InterPro" id="IPR000515">
    <property type="entry name" value="MetI-like"/>
</dbReference>
<dbReference type="PROSITE" id="PS50928">
    <property type="entry name" value="ABC_TM1"/>
    <property type="match status" value="1"/>
</dbReference>
<evidence type="ECO:0000256" key="6">
    <source>
        <dbReference type="ARBA" id="ARBA00023136"/>
    </source>
</evidence>
<evidence type="ECO:0000256" key="3">
    <source>
        <dbReference type="ARBA" id="ARBA00022475"/>
    </source>
</evidence>
<keyword evidence="6 7" id="KW-0472">Membrane</keyword>
<accession>A0ABV3HG20</accession>
<evidence type="ECO:0000256" key="7">
    <source>
        <dbReference type="RuleBase" id="RU363032"/>
    </source>
</evidence>
<sequence length="298" mass="32469">MTVTTTRPVEENAASPAHAGTRGKRRREPDKDRARWPVAVLGWLGSLLLFSPVAYMLLKSVQSETDAASPAPKLIFEPTFEHYRNAFGAGFWAYAGNSIAIAVVSTVLVLLLALPAAYALSVRPVRKAQDALFFFISTKMMPIAAGIIPIYVVAQQLNLLNTVTVLIVLHLGMNLPLAVWMIRSFLQEVPGEVLEAASMDGAGRLRIMRSIVLPLISPGLWATALLSCVFSWNEYFYAVNLTTTTSSLPVFMQKFLSFGELYTAQVAAVATVVSVPVVILGWICQRSLVRGLLFGAVK</sequence>
<dbReference type="Proteomes" id="UP001552427">
    <property type="component" value="Unassembled WGS sequence"/>
</dbReference>
<keyword evidence="3" id="KW-1003">Cell membrane</keyword>
<dbReference type="PANTHER" id="PTHR32243:SF52">
    <property type="entry name" value="ABC TRANSPORTER PERMEASE PROTEIN"/>
    <property type="match status" value="1"/>
</dbReference>
<feature type="domain" description="ABC transmembrane type-1" evidence="9">
    <location>
        <begin position="95"/>
        <end position="284"/>
    </location>
</feature>
<dbReference type="PANTHER" id="PTHR32243">
    <property type="entry name" value="MALTOSE TRANSPORT SYSTEM PERMEASE-RELATED"/>
    <property type="match status" value="1"/>
</dbReference>
<feature type="region of interest" description="Disordered" evidence="8">
    <location>
        <begin position="1"/>
        <end position="30"/>
    </location>
</feature>
<keyword evidence="4 7" id="KW-0812">Transmembrane</keyword>
<dbReference type="Gene3D" id="1.10.3720.10">
    <property type="entry name" value="MetI-like"/>
    <property type="match status" value="1"/>
</dbReference>
<comment type="similarity">
    <text evidence="7">Belongs to the binding-protein-dependent transport system permease family.</text>
</comment>
<dbReference type="RefSeq" id="WP_364459922.1">
    <property type="nucleotide sequence ID" value="NZ_JBFARM010000014.1"/>
</dbReference>
<protein>
    <submittedName>
        <fullName evidence="10">Carbohydrate ABC transporter permease</fullName>
    </submittedName>
</protein>
<evidence type="ECO:0000256" key="4">
    <source>
        <dbReference type="ARBA" id="ARBA00022692"/>
    </source>
</evidence>
<gene>
    <name evidence="10" type="ORF">AB0K40_38390</name>
</gene>
<organism evidence="10 11">
    <name type="scientific">Nonomuraea bangladeshensis</name>
    <dbReference type="NCBI Taxonomy" id="404385"/>
    <lineage>
        <taxon>Bacteria</taxon>
        <taxon>Bacillati</taxon>
        <taxon>Actinomycetota</taxon>
        <taxon>Actinomycetes</taxon>
        <taxon>Streptosporangiales</taxon>
        <taxon>Streptosporangiaceae</taxon>
        <taxon>Nonomuraea</taxon>
    </lineage>
</organism>
<name>A0ABV3HG20_9ACTN</name>
<feature type="transmembrane region" description="Helical" evidence="7">
    <location>
        <begin position="211"/>
        <end position="232"/>
    </location>
</feature>
<keyword evidence="2 7" id="KW-0813">Transport</keyword>
<evidence type="ECO:0000256" key="2">
    <source>
        <dbReference type="ARBA" id="ARBA00022448"/>
    </source>
</evidence>
<evidence type="ECO:0000256" key="5">
    <source>
        <dbReference type="ARBA" id="ARBA00022989"/>
    </source>
</evidence>
<keyword evidence="5 7" id="KW-1133">Transmembrane helix</keyword>
<reference evidence="10 11" key="1">
    <citation type="submission" date="2024-06" db="EMBL/GenBank/DDBJ databases">
        <title>The Natural Products Discovery Center: Release of the First 8490 Sequenced Strains for Exploring Actinobacteria Biosynthetic Diversity.</title>
        <authorList>
            <person name="Kalkreuter E."/>
            <person name="Kautsar S.A."/>
            <person name="Yang D."/>
            <person name="Bader C.D."/>
            <person name="Teijaro C.N."/>
            <person name="Fluegel L."/>
            <person name="Davis C.M."/>
            <person name="Simpson J.R."/>
            <person name="Lauterbach L."/>
            <person name="Steele A.D."/>
            <person name="Gui C."/>
            <person name="Meng S."/>
            <person name="Li G."/>
            <person name="Viehrig K."/>
            <person name="Ye F."/>
            <person name="Su P."/>
            <person name="Kiefer A.F."/>
            <person name="Nichols A."/>
            <person name="Cepeda A.J."/>
            <person name="Yan W."/>
            <person name="Fan B."/>
            <person name="Jiang Y."/>
            <person name="Adhikari A."/>
            <person name="Zheng C.-J."/>
            <person name="Schuster L."/>
            <person name="Cowan T.M."/>
            <person name="Smanski M.J."/>
            <person name="Chevrette M.G."/>
            <person name="De Carvalho L.P.S."/>
            <person name="Shen B."/>
        </authorList>
    </citation>
    <scope>NUCLEOTIDE SEQUENCE [LARGE SCALE GENOMIC DNA]</scope>
    <source>
        <strain evidence="10 11">NPDC049574</strain>
    </source>
</reference>
<evidence type="ECO:0000313" key="11">
    <source>
        <dbReference type="Proteomes" id="UP001552427"/>
    </source>
</evidence>
<proteinExistence type="inferred from homology"/>
<dbReference type="EMBL" id="JBFARM010000014">
    <property type="protein sequence ID" value="MEV4291408.1"/>
    <property type="molecule type" value="Genomic_DNA"/>
</dbReference>
<comment type="caution">
    <text evidence="10">The sequence shown here is derived from an EMBL/GenBank/DDBJ whole genome shotgun (WGS) entry which is preliminary data.</text>
</comment>
<feature type="transmembrane region" description="Helical" evidence="7">
    <location>
        <begin position="159"/>
        <end position="182"/>
    </location>
</feature>
<evidence type="ECO:0000256" key="1">
    <source>
        <dbReference type="ARBA" id="ARBA00004651"/>
    </source>
</evidence>
<dbReference type="CDD" id="cd06261">
    <property type="entry name" value="TM_PBP2"/>
    <property type="match status" value="1"/>
</dbReference>
<comment type="subcellular location">
    <subcellularLocation>
        <location evidence="1 7">Cell membrane</location>
        <topology evidence="1 7">Multi-pass membrane protein</topology>
    </subcellularLocation>
</comment>
<evidence type="ECO:0000259" key="9">
    <source>
        <dbReference type="PROSITE" id="PS50928"/>
    </source>
</evidence>
<dbReference type="InterPro" id="IPR050901">
    <property type="entry name" value="BP-dep_ABC_trans_perm"/>
</dbReference>
<feature type="transmembrane region" description="Helical" evidence="7">
    <location>
        <begin position="34"/>
        <end position="58"/>
    </location>
</feature>
<feature type="transmembrane region" description="Helical" evidence="7">
    <location>
        <begin position="99"/>
        <end position="120"/>
    </location>
</feature>